<dbReference type="Gene3D" id="1.10.10.60">
    <property type="entry name" value="Homeodomain-like"/>
    <property type="match status" value="1"/>
</dbReference>
<dbReference type="FunFam" id="3.40.50.300:FF:000006">
    <property type="entry name" value="DNA-binding transcriptional regulator NtrC"/>
    <property type="match status" value="1"/>
</dbReference>
<dbReference type="InterPro" id="IPR003018">
    <property type="entry name" value="GAF"/>
</dbReference>
<dbReference type="Pfam" id="PF02954">
    <property type="entry name" value="HTH_8"/>
    <property type="match status" value="1"/>
</dbReference>
<dbReference type="InterPro" id="IPR027417">
    <property type="entry name" value="P-loop_NTPase"/>
</dbReference>
<dbReference type="SUPFAM" id="SSF46689">
    <property type="entry name" value="Homeodomain-like"/>
    <property type="match status" value="1"/>
</dbReference>
<dbReference type="KEGG" id="mpt:Mpe_A0365"/>
<keyword evidence="1" id="KW-0547">Nucleotide-binding</keyword>
<accession>A2SCN8</accession>
<dbReference type="AlphaFoldDB" id="A2SCN8"/>
<dbReference type="Pfam" id="PF00158">
    <property type="entry name" value="Sigma54_activat"/>
    <property type="match status" value="1"/>
</dbReference>
<dbReference type="GO" id="GO:0005524">
    <property type="term" value="F:ATP binding"/>
    <property type="evidence" value="ECO:0007669"/>
    <property type="project" value="UniProtKB-KW"/>
</dbReference>
<gene>
    <name evidence="7" type="ordered locus">Mpe_A0365</name>
</gene>
<dbReference type="PANTHER" id="PTHR32071:SF77">
    <property type="entry name" value="TRANSCRIPTIONAL REGULATORY PROTEIN"/>
    <property type="match status" value="1"/>
</dbReference>
<feature type="domain" description="Sigma-54 factor interaction" evidence="6">
    <location>
        <begin position="346"/>
        <end position="574"/>
    </location>
</feature>
<dbReference type="SMART" id="SM00382">
    <property type="entry name" value="AAA"/>
    <property type="match status" value="1"/>
</dbReference>
<dbReference type="Pfam" id="PF01590">
    <property type="entry name" value="GAF"/>
    <property type="match status" value="1"/>
</dbReference>
<keyword evidence="2" id="KW-0067">ATP-binding</keyword>
<sequence>MILSHQHVDEIRRIAAGHAPAAGTPDSLIHRSWHRCVNTHGLDPAQSFGPRVESPTRLRESRERIEEYLQVARGGMEQLFKRVSDLGYVLLLTDADGVTVDYIGNDSWGKDAQRAGLYLGANWKEEIAGTNGIGTCIYEQAALTCHRDDHFYTGNVGLSCNTAPLFHPDGKLMGVLDVSALAMPNARESQHLALHLTTLYGQMIEDANFVRHFRDHWILRLATSWALVDVLGDMMLAFDSDGVLAGASTGARKWLSGLALQGGDDAPIEGRHLTDVFRCSMDDIWRLARSSNVMDRALLSAFDHQSYFGSVVAPRMRSAASSAAGPRDVTDAAPALAPASPALERLAGDDKQMRALQDQARRLANKRINILIQGETGTGKEVFAKALHESSTRHDKPFVAVNCASIPESLIESELFGYTAGTFTGARSRGMKGLIVQAHGGTLFLDEIGDMPLHLQTRLLRVLSEHEVLPLGADRPIRVELTVIAASHRDLRQLIAAGSFREDLYYRLCGATLPLPALRDRRDLGYLIELILREEAEHLDTRAYIADEALELLERYEWPGNVRQLRNVLRFGLALSDGEGIYPEHLPPEVTAPPVLLLLPPASGAVPAVSVAQSPPARAMTRPPEAERLLAALQEHRWNITAVAAQAGQNRTTIYRQMKRFGIVSPTQLPPEGERS</sequence>
<keyword evidence="3" id="KW-0805">Transcription regulation</keyword>
<dbReference type="InterPro" id="IPR025662">
    <property type="entry name" value="Sigma_54_int_dom_ATP-bd_1"/>
</dbReference>
<reference evidence="7 8" key="1">
    <citation type="journal article" date="2007" name="J. Bacteriol.">
        <title>Whole-genome analysis of the methyl tert-butyl ether-degrading beta-proteobacterium Methylibium petroleiphilum PM1.</title>
        <authorList>
            <person name="Kane S.R."/>
            <person name="Chakicherla A.Y."/>
            <person name="Chain P.S.G."/>
            <person name="Schmidt R."/>
            <person name="Shin M.W."/>
            <person name="Legler T.C."/>
            <person name="Scow K.M."/>
            <person name="Larimer F.W."/>
            <person name="Lucas S.M."/>
            <person name="Richardson P.M."/>
            <person name="Hristova K.R."/>
        </authorList>
    </citation>
    <scope>NUCLEOTIDE SEQUENCE [LARGE SCALE GENOMIC DNA]</scope>
    <source>
        <strain evidence="8">ATCC BAA-1232 / LMG 22953 / PM1</strain>
    </source>
</reference>
<dbReference type="PANTHER" id="PTHR32071">
    <property type="entry name" value="TRANSCRIPTIONAL REGULATORY PROTEIN"/>
    <property type="match status" value="1"/>
</dbReference>
<evidence type="ECO:0000256" key="5">
    <source>
        <dbReference type="ARBA" id="ARBA00023163"/>
    </source>
</evidence>
<dbReference type="InterPro" id="IPR002197">
    <property type="entry name" value="HTH_Fis"/>
</dbReference>
<dbReference type="InterPro" id="IPR029016">
    <property type="entry name" value="GAF-like_dom_sf"/>
</dbReference>
<evidence type="ECO:0000313" key="8">
    <source>
        <dbReference type="Proteomes" id="UP000000366"/>
    </source>
</evidence>
<dbReference type="RefSeq" id="WP_011827966.1">
    <property type="nucleotide sequence ID" value="NC_008825.1"/>
</dbReference>
<dbReference type="HOGENOM" id="CLU_000445_8_12_4"/>
<organism evidence="7 8">
    <name type="scientific">Methylibium petroleiphilum (strain ATCC BAA-1232 / LMG 22953 / PM1)</name>
    <dbReference type="NCBI Taxonomy" id="420662"/>
    <lineage>
        <taxon>Bacteria</taxon>
        <taxon>Pseudomonadati</taxon>
        <taxon>Pseudomonadota</taxon>
        <taxon>Betaproteobacteria</taxon>
        <taxon>Burkholderiales</taxon>
        <taxon>Sphaerotilaceae</taxon>
        <taxon>Methylibium</taxon>
    </lineage>
</organism>
<dbReference type="GO" id="GO:0006355">
    <property type="term" value="P:regulation of DNA-templated transcription"/>
    <property type="evidence" value="ECO:0007669"/>
    <property type="project" value="InterPro"/>
</dbReference>
<dbReference type="Gene3D" id="3.40.50.300">
    <property type="entry name" value="P-loop containing nucleotide triphosphate hydrolases"/>
    <property type="match status" value="1"/>
</dbReference>
<dbReference type="eggNOG" id="COG3284">
    <property type="taxonomic scope" value="Bacteria"/>
</dbReference>
<evidence type="ECO:0000256" key="2">
    <source>
        <dbReference type="ARBA" id="ARBA00022840"/>
    </source>
</evidence>
<dbReference type="PROSITE" id="PS00675">
    <property type="entry name" value="SIGMA54_INTERACT_1"/>
    <property type="match status" value="1"/>
</dbReference>
<dbReference type="InterPro" id="IPR009057">
    <property type="entry name" value="Homeodomain-like_sf"/>
</dbReference>
<evidence type="ECO:0000256" key="3">
    <source>
        <dbReference type="ARBA" id="ARBA00023015"/>
    </source>
</evidence>
<dbReference type="EMBL" id="CP000555">
    <property type="protein sequence ID" value="ABM93327.1"/>
    <property type="molecule type" value="Genomic_DNA"/>
</dbReference>
<proteinExistence type="predicted"/>
<dbReference type="STRING" id="420662.Mpe_A0365"/>
<keyword evidence="5" id="KW-0804">Transcription</keyword>
<dbReference type="Gene3D" id="1.10.8.60">
    <property type="match status" value="1"/>
</dbReference>
<evidence type="ECO:0000256" key="1">
    <source>
        <dbReference type="ARBA" id="ARBA00022741"/>
    </source>
</evidence>
<dbReference type="PROSITE" id="PS50045">
    <property type="entry name" value="SIGMA54_INTERACT_4"/>
    <property type="match status" value="1"/>
</dbReference>
<dbReference type="SUPFAM" id="SSF55781">
    <property type="entry name" value="GAF domain-like"/>
    <property type="match status" value="1"/>
</dbReference>
<evidence type="ECO:0000256" key="4">
    <source>
        <dbReference type="ARBA" id="ARBA00023125"/>
    </source>
</evidence>
<dbReference type="Pfam" id="PF25601">
    <property type="entry name" value="AAA_lid_14"/>
    <property type="match status" value="1"/>
</dbReference>
<keyword evidence="4" id="KW-0238">DNA-binding</keyword>
<dbReference type="GO" id="GO:0043565">
    <property type="term" value="F:sequence-specific DNA binding"/>
    <property type="evidence" value="ECO:0007669"/>
    <property type="project" value="InterPro"/>
</dbReference>
<dbReference type="Gene3D" id="3.30.450.40">
    <property type="match status" value="1"/>
</dbReference>
<evidence type="ECO:0000259" key="6">
    <source>
        <dbReference type="PROSITE" id="PS50045"/>
    </source>
</evidence>
<keyword evidence="8" id="KW-1185">Reference proteome</keyword>
<evidence type="ECO:0000313" key="7">
    <source>
        <dbReference type="EMBL" id="ABM93327.1"/>
    </source>
</evidence>
<dbReference type="InterPro" id="IPR025943">
    <property type="entry name" value="Sigma_54_int_dom_ATP-bd_2"/>
</dbReference>
<dbReference type="InterPro" id="IPR025944">
    <property type="entry name" value="Sigma_54_int_dom_CS"/>
</dbReference>
<dbReference type="InterPro" id="IPR003593">
    <property type="entry name" value="AAA+_ATPase"/>
</dbReference>
<name>A2SCN8_METPP</name>
<dbReference type="InterPro" id="IPR002078">
    <property type="entry name" value="Sigma_54_int"/>
</dbReference>
<dbReference type="SUPFAM" id="SSF52540">
    <property type="entry name" value="P-loop containing nucleoside triphosphate hydrolases"/>
    <property type="match status" value="1"/>
</dbReference>
<protein>
    <submittedName>
        <fullName evidence="7">Transcriptional regulator AcoR</fullName>
    </submittedName>
</protein>
<dbReference type="PROSITE" id="PS00676">
    <property type="entry name" value="SIGMA54_INTERACT_2"/>
    <property type="match status" value="1"/>
</dbReference>
<dbReference type="InterPro" id="IPR058031">
    <property type="entry name" value="AAA_lid_NorR"/>
</dbReference>
<dbReference type="Proteomes" id="UP000000366">
    <property type="component" value="Chromosome"/>
</dbReference>
<dbReference type="PROSITE" id="PS00688">
    <property type="entry name" value="SIGMA54_INTERACT_3"/>
    <property type="match status" value="1"/>
</dbReference>
<dbReference type="CDD" id="cd00009">
    <property type="entry name" value="AAA"/>
    <property type="match status" value="1"/>
</dbReference>